<dbReference type="NCBIfam" id="TIGR00750">
    <property type="entry name" value="lao"/>
    <property type="match status" value="1"/>
</dbReference>
<organism evidence="7">
    <name type="scientific">Ignavibacterium album</name>
    <dbReference type="NCBI Taxonomy" id="591197"/>
    <lineage>
        <taxon>Bacteria</taxon>
        <taxon>Pseudomonadati</taxon>
        <taxon>Ignavibacteriota</taxon>
        <taxon>Ignavibacteria</taxon>
        <taxon>Ignavibacteriales</taxon>
        <taxon>Ignavibacteriaceae</taxon>
        <taxon>Ignavibacterium</taxon>
    </lineage>
</organism>
<reference evidence="7" key="1">
    <citation type="journal article" date="2020" name="mSystems">
        <title>Genome- and Community-Level Interaction Insights into Carbon Utilization and Element Cycling Functions of Hydrothermarchaeota in Hydrothermal Sediment.</title>
        <authorList>
            <person name="Zhou Z."/>
            <person name="Liu Y."/>
            <person name="Xu W."/>
            <person name="Pan J."/>
            <person name="Luo Z.H."/>
            <person name="Li M."/>
        </authorList>
    </citation>
    <scope>NUCLEOTIDE SEQUENCE [LARGE SCALE GENOMIC DNA]</scope>
    <source>
        <strain evidence="7">SpSt-479</strain>
    </source>
</reference>
<proteinExistence type="inferred from homology"/>
<dbReference type="SUPFAM" id="SSF52540">
    <property type="entry name" value="P-loop containing nucleoside triphosphate hydrolases"/>
    <property type="match status" value="1"/>
</dbReference>
<dbReference type="InterPro" id="IPR052040">
    <property type="entry name" value="GTPase/Isobutyryl-CoA_mutase"/>
</dbReference>
<comment type="caution">
    <text evidence="7">The sequence shown here is derived from an EMBL/GenBank/DDBJ whole genome shotgun (WGS) entry which is preliminary data.</text>
</comment>
<sequence>MINKSLVEKLLSGDRRAVARVISFIESDNNLTSGYLKELYHKVGNAYRIGITGPPGAGKSTITNQLTKLFRRQNKKVGIIAVDPTSPFTGGALLGDRVRMTDVGMDQGVFIRSMATRGSLGGLSKKAIDAADLLDAAGFDIVILETVGVGQSELDIAQAADTTIVVLVPESGDSVQAMKAGLMEIADLFVLNKSDRPGSQQAYTALQTILMIKEHDENTWLPKIIKAIASENKGIDEIADEIEKHKSFLFQKNLFQLKRQNQAKIRIKEIVEHKLKDELWSEDRENLLNSSLKNVLLGNSSPYHIAEEIIQQFVNKS</sequence>
<evidence type="ECO:0000259" key="6">
    <source>
        <dbReference type="SMART" id="SM00382"/>
    </source>
</evidence>
<keyword evidence="5" id="KW-0143">Chaperone</keyword>
<dbReference type="GO" id="GO:0005525">
    <property type="term" value="F:GTP binding"/>
    <property type="evidence" value="ECO:0007669"/>
    <property type="project" value="UniProtKB-KW"/>
</dbReference>
<dbReference type="GO" id="GO:0003924">
    <property type="term" value="F:GTPase activity"/>
    <property type="evidence" value="ECO:0007669"/>
    <property type="project" value="InterPro"/>
</dbReference>
<dbReference type="AlphaFoldDB" id="A0A7V2ZJ86"/>
<dbReference type="InterPro" id="IPR027417">
    <property type="entry name" value="P-loop_NTPase"/>
</dbReference>
<dbReference type="PANTHER" id="PTHR43087:SF1">
    <property type="entry name" value="LAO_AO TRANSPORT SYSTEM ATPASE"/>
    <property type="match status" value="1"/>
</dbReference>
<dbReference type="Gene3D" id="3.40.50.300">
    <property type="entry name" value="P-loop containing nucleotide triphosphate hydrolases"/>
    <property type="match status" value="1"/>
</dbReference>
<dbReference type="PANTHER" id="PTHR43087">
    <property type="entry name" value="LYSINE/ARGININE/ORNITHINE TRANSPORT SYSTEM KINASE"/>
    <property type="match status" value="1"/>
</dbReference>
<dbReference type="InterPro" id="IPR005129">
    <property type="entry name" value="GTPase_ArgK"/>
</dbReference>
<dbReference type="RefSeq" id="WP_304146291.1">
    <property type="nucleotide sequence ID" value="NZ_JAOAIE010000078.1"/>
</dbReference>
<evidence type="ECO:0000313" key="7">
    <source>
        <dbReference type="EMBL" id="HFI90921.1"/>
    </source>
</evidence>
<protein>
    <submittedName>
        <fullName evidence="7">Methylmalonyl Co-A mutase-associated GTPase MeaB</fullName>
    </submittedName>
</protein>
<keyword evidence="2" id="KW-0547">Nucleotide-binding</keyword>
<feature type="domain" description="AAA+ ATPase" evidence="6">
    <location>
        <begin position="45"/>
        <end position="277"/>
    </location>
</feature>
<gene>
    <name evidence="7" type="primary">meaB</name>
    <name evidence="7" type="ORF">ENS31_05225</name>
</gene>
<accession>A0A7V2ZJ86</accession>
<dbReference type="SMART" id="SM00382">
    <property type="entry name" value="AAA"/>
    <property type="match status" value="1"/>
</dbReference>
<evidence type="ECO:0000256" key="4">
    <source>
        <dbReference type="ARBA" id="ARBA00023134"/>
    </source>
</evidence>
<name>A0A7V2ZJ86_9BACT</name>
<dbReference type="CDD" id="cd03114">
    <property type="entry name" value="MMAA-like"/>
    <property type="match status" value="1"/>
</dbReference>
<evidence type="ECO:0000256" key="5">
    <source>
        <dbReference type="ARBA" id="ARBA00023186"/>
    </source>
</evidence>
<keyword evidence="3" id="KW-0378">Hydrolase</keyword>
<evidence type="ECO:0000256" key="2">
    <source>
        <dbReference type="ARBA" id="ARBA00022741"/>
    </source>
</evidence>
<dbReference type="EMBL" id="DSUJ01000008">
    <property type="protein sequence ID" value="HFI90921.1"/>
    <property type="molecule type" value="Genomic_DNA"/>
</dbReference>
<dbReference type="Pfam" id="PF03308">
    <property type="entry name" value="MeaB"/>
    <property type="match status" value="1"/>
</dbReference>
<evidence type="ECO:0000256" key="1">
    <source>
        <dbReference type="ARBA" id="ARBA00009625"/>
    </source>
</evidence>
<keyword evidence="4" id="KW-0342">GTP-binding</keyword>
<comment type="similarity">
    <text evidence="1">Belongs to the SIMIBI class G3E GTPase family. ArgK/MeaB subfamily.</text>
</comment>
<evidence type="ECO:0000256" key="3">
    <source>
        <dbReference type="ARBA" id="ARBA00022801"/>
    </source>
</evidence>
<dbReference type="InterPro" id="IPR003593">
    <property type="entry name" value="AAA+_ATPase"/>
</dbReference>